<evidence type="ECO:0000256" key="7">
    <source>
        <dbReference type="ARBA" id="ARBA00022989"/>
    </source>
</evidence>
<accession>A0AA41YUR0</accession>
<dbReference type="Gene3D" id="3.90.550.10">
    <property type="entry name" value="Spore Coat Polysaccharide Biosynthesis Protein SpsA, Chain A"/>
    <property type="match status" value="1"/>
</dbReference>
<reference evidence="11" key="2">
    <citation type="submission" date="2022-10" db="EMBL/GenBank/DDBJ databases">
        <authorList>
            <person name="Trinh H.N."/>
        </authorList>
    </citation>
    <scope>NUCLEOTIDE SEQUENCE</scope>
    <source>
        <strain evidence="11">RN2-1</strain>
    </source>
</reference>
<evidence type="ECO:0000256" key="10">
    <source>
        <dbReference type="SAM" id="Phobius"/>
    </source>
</evidence>
<evidence type="ECO:0000256" key="2">
    <source>
        <dbReference type="ARBA" id="ARBA00004760"/>
    </source>
</evidence>
<dbReference type="RefSeq" id="WP_264715790.1">
    <property type="nucleotide sequence ID" value="NZ_JAPDNT010000027.1"/>
</dbReference>
<evidence type="ECO:0000256" key="6">
    <source>
        <dbReference type="ARBA" id="ARBA00022692"/>
    </source>
</evidence>
<evidence type="ECO:0000313" key="11">
    <source>
        <dbReference type="EMBL" id="MCW3476933.1"/>
    </source>
</evidence>
<dbReference type="InterPro" id="IPR017835">
    <property type="entry name" value="Hopen-assoc_HpnI"/>
</dbReference>
<organism evidence="11 12">
    <name type="scientific">Limobrevibacterium gyesilva</name>
    <dbReference type="NCBI Taxonomy" id="2991712"/>
    <lineage>
        <taxon>Bacteria</taxon>
        <taxon>Pseudomonadati</taxon>
        <taxon>Pseudomonadota</taxon>
        <taxon>Alphaproteobacteria</taxon>
        <taxon>Acetobacterales</taxon>
        <taxon>Acetobacteraceae</taxon>
        <taxon>Limobrevibacterium</taxon>
    </lineage>
</organism>
<feature type="region of interest" description="Disordered" evidence="9">
    <location>
        <begin position="374"/>
        <end position="394"/>
    </location>
</feature>
<comment type="pathway">
    <text evidence="3">Sphingolipid metabolism.</text>
</comment>
<evidence type="ECO:0000313" key="12">
    <source>
        <dbReference type="Proteomes" id="UP001165679"/>
    </source>
</evidence>
<dbReference type="InterPro" id="IPR025993">
    <property type="entry name" value="Ceramide_glucosylTrfase"/>
</dbReference>
<comment type="pathway">
    <text evidence="2">Lipid metabolism; sphingolipid metabolism.</text>
</comment>
<evidence type="ECO:0000256" key="5">
    <source>
        <dbReference type="ARBA" id="ARBA00022679"/>
    </source>
</evidence>
<evidence type="ECO:0000256" key="4">
    <source>
        <dbReference type="ARBA" id="ARBA00022676"/>
    </source>
</evidence>
<dbReference type="GO" id="GO:0006679">
    <property type="term" value="P:glucosylceramide biosynthetic process"/>
    <property type="evidence" value="ECO:0007669"/>
    <property type="project" value="TreeGrafter"/>
</dbReference>
<dbReference type="PANTHER" id="PTHR12726">
    <property type="entry name" value="CERAMIDE GLUCOSYLTRANSFERASE"/>
    <property type="match status" value="1"/>
</dbReference>
<keyword evidence="7 10" id="KW-1133">Transmembrane helix</keyword>
<keyword evidence="4" id="KW-0328">Glycosyltransferase</keyword>
<evidence type="ECO:0000256" key="9">
    <source>
        <dbReference type="SAM" id="MobiDB-lite"/>
    </source>
</evidence>
<dbReference type="SUPFAM" id="SSF53448">
    <property type="entry name" value="Nucleotide-diphospho-sugar transferases"/>
    <property type="match status" value="1"/>
</dbReference>
<keyword evidence="12" id="KW-1185">Reference proteome</keyword>
<comment type="caution">
    <text evidence="11">The sequence shown here is derived from an EMBL/GenBank/DDBJ whole genome shotgun (WGS) entry which is preliminary data.</text>
</comment>
<keyword evidence="6 10" id="KW-0812">Transmembrane</keyword>
<dbReference type="AlphaFoldDB" id="A0AA41YUR0"/>
<dbReference type="GO" id="GO:0008120">
    <property type="term" value="F:ceramide glucosyltransferase activity"/>
    <property type="evidence" value="ECO:0007669"/>
    <property type="project" value="TreeGrafter"/>
</dbReference>
<dbReference type="CDD" id="cd02520">
    <property type="entry name" value="Glucosylceramide_synthase"/>
    <property type="match status" value="1"/>
</dbReference>
<dbReference type="GO" id="GO:0016020">
    <property type="term" value="C:membrane"/>
    <property type="evidence" value="ECO:0007669"/>
    <property type="project" value="UniProtKB-SubCell"/>
</dbReference>
<feature type="transmembrane region" description="Helical" evidence="10">
    <location>
        <begin position="289"/>
        <end position="315"/>
    </location>
</feature>
<keyword evidence="8 10" id="KW-0472">Membrane</keyword>
<dbReference type="NCBIfam" id="TIGR03472">
    <property type="entry name" value="HpnI"/>
    <property type="match status" value="1"/>
</dbReference>
<comment type="subcellular location">
    <subcellularLocation>
        <location evidence="1">Membrane</location>
        <topology evidence="1">Multi-pass membrane protein</topology>
    </subcellularLocation>
</comment>
<evidence type="ECO:0000256" key="1">
    <source>
        <dbReference type="ARBA" id="ARBA00004141"/>
    </source>
</evidence>
<protein>
    <submittedName>
        <fullName evidence="11">Bacteriohopanetetrol glucosamine biosynthesis glycosyltransferase HpnI</fullName>
    </submittedName>
</protein>
<sequence length="394" mass="41677">MSLLAIPAALLAGVGAGQAVAGWLAARRFRRTPDLPPGERPAVTVLKPLHGDEPMLEQALASLCAQDYPDYQIVFGVQNPADSALAVVERLRARFPGRDIAVVVDPAAHGSNHKVSNLINMLPAARHDVLVIADSDVHCAPDYLEQIVRSLAVPGTGLVTTLYAGVAATPTVAGALGASWINHSFLPGALLARRLGRQDCLGATMALRREVLASVGGLEALADYLADDHMLGRLVQQQGLAVRLAATVVSTTVPEASLRALFRHELRWARTILALVPAEFTLSALQYPLFWAVLAMALAGGDALAVALFLGVWAVRAATARAIDRTLGLTKSVLATTAPIWLFPLRDLMSITVILVSYGSDRVEWRGQVMHTGRGSAEAGVPTQANPHGRAPAT</sequence>
<reference evidence="11" key="1">
    <citation type="submission" date="2022-09" db="EMBL/GenBank/DDBJ databases">
        <title>Rhodovastum sp. nov. RN2-1 isolated from soil in Seongnam, South Korea.</title>
        <authorList>
            <person name="Le N.T."/>
        </authorList>
    </citation>
    <scope>NUCLEOTIDE SEQUENCE</scope>
    <source>
        <strain evidence="11">RN2-1</strain>
    </source>
</reference>
<gene>
    <name evidence="11" type="primary">hpnI</name>
    <name evidence="11" type="ORF">OL599_20405</name>
</gene>
<dbReference type="EMBL" id="JAPDNT010000027">
    <property type="protein sequence ID" value="MCW3476933.1"/>
    <property type="molecule type" value="Genomic_DNA"/>
</dbReference>
<dbReference type="InterPro" id="IPR029044">
    <property type="entry name" value="Nucleotide-diphossugar_trans"/>
</dbReference>
<dbReference type="Proteomes" id="UP001165679">
    <property type="component" value="Unassembled WGS sequence"/>
</dbReference>
<evidence type="ECO:0000256" key="8">
    <source>
        <dbReference type="ARBA" id="ARBA00023136"/>
    </source>
</evidence>
<dbReference type="Pfam" id="PF13506">
    <property type="entry name" value="Glyco_transf_21"/>
    <property type="match status" value="1"/>
</dbReference>
<evidence type="ECO:0000256" key="3">
    <source>
        <dbReference type="ARBA" id="ARBA00004991"/>
    </source>
</evidence>
<name>A0AA41YUR0_9PROT</name>
<proteinExistence type="predicted"/>
<keyword evidence="5" id="KW-0808">Transferase</keyword>
<dbReference type="PANTHER" id="PTHR12726:SF0">
    <property type="entry name" value="CERAMIDE GLUCOSYLTRANSFERASE"/>
    <property type="match status" value="1"/>
</dbReference>